<dbReference type="Gene3D" id="2.60.120.10">
    <property type="entry name" value="Jelly Rolls"/>
    <property type="match status" value="1"/>
</dbReference>
<name>K9E6R2_9BACE</name>
<dbReference type="HOGENOM" id="CLU_075053_9_0_10"/>
<sequence>MKPIRKNISRLLEETVLRLNEEICDFEFTKKERAYLNEVLERKVVHKKEFILKAGECEEYIYFIESGGFRYWTISPSGKEITFWLAFDLEFTYSYFSLNSYEASKFNIQAVTDSIVWRIEKKNINISHNNSANFNLLTRSILEDILKRKIKREVELLSSTPKERYSELLRHEKKVHLLIASKDIASYLGIAHQTLCRIRKRIPPTE</sequence>
<proteinExistence type="predicted"/>
<dbReference type="PATRIC" id="fig|742727.4.peg.773"/>
<evidence type="ECO:0000313" key="2">
    <source>
        <dbReference type="EMBL" id="EKU92323.1"/>
    </source>
</evidence>
<organism evidence="2 3">
    <name type="scientific">Bacteroides oleiciplenus YIT 12058</name>
    <dbReference type="NCBI Taxonomy" id="742727"/>
    <lineage>
        <taxon>Bacteria</taxon>
        <taxon>Pseudomonadati</taxon>
        <taxon>Bacteroidota</taxon>
        <taxon>Bacteroidia</taxon>
        <taxon>Bacteroidales</taxon>
        <taxon>Bacteroidaceae</taxon>
        <taxon>Bacteroides</taxon>
    </lineage>
</organism>
<dbReference type="Pfam" id="PF00027">
    <property type="entry name" value="cNMP_binding"/>
    <property type="match status" value="1"/>
</dbReference>
<dbReference type="OrthoDB" id="1066708at2"/>
<dbReference type="InterPro" id="IPR018490">
    <property type="entry name" value="cNMP-bd_dom_sf"/>
</dbReference>
<accession>K9E6R2</accession>
<dbReference type="RefSeq" id="WP_009128231.1">
    <property type="nucleotide sequence ID" value="NZ_JH992940.1"/>
</dbReference>
<dbReference type="EMBL" id="ADLF01000002">
    <property type="protein sequence ID" value="EKU92323.1"/>
    <property type="molecule type" value="Genomic_DNA"/>
</dbReference>
<feature type="domain" description="Cyclic nucleotide-binding" evidence="1">
    <location>
        <begin position="43"/>
        <end position="124"/>
    </location>
</feature>
<dbReference type="AlphaFoldDB" id="K9E6R2"/>
<dbReference type="STRING" id="742727.HMPREF9447_00773"/>
<dbReference type="eggNOG" id="COG0664">
    <property type="taxonomic scope" value="Bacteria"/>
</dbReference>
<dbReference type="InterPro" id="IPR000595">
    <property type="entry name" value="cNMP-bd_dom"/>
</dbReference>
<keyword evidence="3" id="KW-1185">Reference proteome</keyword>
<comment type="caution">
    <text evidence="2">The sequence shown here is derived from an EMBL/GenBank/DDBJ whole genome shotgun (WGS) entry which is preliminary data.</text>
</comment>
<dbReference type="Proteomes" id="UP000009872">
    <property type="component" value="Unassembled WGS sequence"/>
</dbReference>
<protein>
    <recommendedName>
        <fullName evidence="1">Cyclic nucleotide-binding domain-containing protein</fullName>
    </recommendedName>
</protein>
<dbReference type="InterPro" id="IPR014710">
    <property type="entry name" value="RmlC-like_jellyroll"/>
</dbReference>
<reference evidence="2 3" key="1">
    <citation type="submission" date="2012-09" db="EMBL/GenBank/DDBJ databases">
        <title>The Genome Sequence of Bacteroides oleiciplenus YIT 12058.</title>
        <authorList>
            <consortium name="The Broad Institute Genome Sequencing Platform"/>
            <person name="Earl A."/>
            <person name="Ward D."/>
            <person name="Feldgarden M."/>
            <person name="Gevers D."/>
            <person name="Morotomi M."/>
            <person name="Walker B."/>
            <person name="Young S.K."/>
            <person name="Zeng Q."/>
            <person name="Gargeya S."/>
            <person name="Fitzgerald M."/>
            <person name="Haas B."/>
            <person name="Abouelleil A."/>
            <person name="Alvarado L."/>
            <person name="Arachchi H.M."/>
            <person name="Berlin A.M."/>
            <person name="Chapman S.B."/>
            <person name="Goldberg J."/>
            <person name="Griggs A."/>
            <person name="Gujja S."/>
            <person name="Hansen M."/>
            <person name="Howarth C."/>
            <person name="Imamovic A."/>
            <person name="Larimer J."/>
            <person name="McCowen C."/>
            <person name="Montmayeur A."/>
            <person name="Murphy C."/>
            <person name="Neiman D."/>
            <person name="Pearson M."/>
            <person name="Priest M."/>
            <person name="Roberts A."/>
            <person name="Saif S."/>
            <person name="Shea T."/>
            <person name="Sisk P."/>
            <person name="Sykes S."/>
            <person name="Wortman J."/>
            <person name="Nusbaum C."/>
            <person name="Birren B."/>
        </authorList>
    </citation>
    <scope>NUCLEOTIDE SEQUENCE [LARGE SCALE GENOMIC DNA]</scope>
    <source>
        <strain evidence="2 3">YIT 12058</strain>
    </source>
</reference>
<gene>
    <name evidence="2" type="ORF">HMPREF9447_00773</name>
</gene>
<evidence type="ECO:0000259" key="1">
    <source>
        <dbReference type="Pfam" id="PF00027"/>
    </source>
</evidence>
<evidence type="ECO:0000313" key="3">
    <source>
        <dbReference type="Proteomes" id="UP000009872"/>
    </source>
</evidence>
<dbReference type="SUPFAM" id="SSF51206">
    <property type="entry name" value="cAMP-binding domain-like"/>
    <property type="match status" value="1"/>
</dbReference>